<reference evidence="2" key="1">
    <citation type="journal article" date="2019" name="Int. J. Syst. Evol. Microbiol.">
        <title>The Global Catalogue of Microorganisms (GCM) 10K type strain sequencing project: providing services to taxonomists for standard genome sequencing and annotation.</title>
        <authorList>
            <consortium name="The Broad Institute Genomics Platform"/>
            <consortium name="The Broad Institute Genome Sequencing Center for Infectious Disease"/>
            <person name="Wu L."/>
            <person name="Ma J."/>
        </authorList>
    </citation>
    <scope>NUCLEOTIDE SEQUENCE [LARGE SCALE GENOMIC DNA]</scope>
    <source>
        <strain evidence="2">KCTC 22437</strain>
    </source>
</reference>
<evidence type="ECO:0000313" key="2">
    <source>
        <dbReference type="Proteomes" id="UP001597557"/>
    </source>
</evidence>
<sequence length="293" mass="34828">MMLQINASIARYNQKIWCAYRTQHLYKRNAECILMELSDDFEPVSDKWLTAENNNTAFEDIRLFVYRDKLLAFYNYLPLMENGEWRIQYGTGFGEVDIESGIIKNQTSLRGLARRWEEKNWSPYVYGDDLFMVTDFDPFLRVIKISYKNDAIVAGEIYISTEKTVGWKYGELRGGTPLLAKPGTTDNWLYGFIHSFLPDEKGFKRFYYYTIVRYDHLTKQIEYHPNPLPYLDEEPDEEYELLWKLSNRRDFKVIFPIGIMHHEGGVMVSFGKDDVSSYTEYFSWKRIKSFFNE</sequence>
<dbReference type="Proteomes" id="UP001597557">
    <property type="component" value="Unassembled WGS sequence"/>
</dbReference>
<proteinExistence type="predicted"/>
<dbReference type="Gene3D" id="2.115.10.20">
    <property type="entry name" value="Glycosyl hydrolase domain, family 43"/>
    <property type="match status" value="1"/>
</dbReference>
<protein>
    <submittedName>
        <fullName evidence="1">Uncharacterized protein</fullName>
    </submittedName>
</protein>
<organism evidence="1 2">
    <name type="scientific">Mucilaginibacter ximonensis</name>
    <dbReference type="NCBI Taxonomy" id="538021"/>
    <lineage>
        <taxon>Bacteria</taxon>
        <taxon>Pseudomonadati</taxon>
        <taxon>Bacteroidota</taxon>
        <taxon>Sphingobacteriia</taxon>
        <taxon>Sphingobacteriales</taxon>
        <taxon>Sphingobacteriaceae</taxon>
        <taxon>Mucilaginibacter</taxon>
    </lineage>
</organism>
<comment type="caution">
    <text evidence="1">The sequence shown here is derived from an EMBL/GenBank/DDBJ whole genome shotgun (WGS) entry which is preliminary data.</text>
</comment>
<dbReference type="RefSeq" id="WP_377186336.1">
    <property type="nucleotide sequence ID" value="NZ_JBHUPD010000002.1"/>
</dbReference>
<accession>A0ABW5YDR1</accession>
<dbReference type="InterPro" id="IPR023296">
    <property type="entry name" value="Glyco_hydro_beta-prop_sf"/>
</dbReference>
<gene>
    <name evidence="1" type="ORF">ACFS5N_13495</name>
</gene>
<dbReference type="EMBL" id="JBHUPD010000002">
    <property type="protein sequence ID" value="MFD2873493.1"/>
    <property type="molecule type" value="Genomic_DNA"/>
</dbReference>
<evidence type="ECO:0000313" key="1">
    <source>
        <dbReference type="EMBL" id="MFD2873493.1"/>
    </source>
</evidence>
<keyword evidence="2" id="KW-1185">Reference proteome</keyword>
<name>A0ABW5YDR1_9SPHI</name>